<accession>A0A7W7DDV6</accession>
<feature type="transmembrane region" description="Helical" evidence="1">
    <location>
        <begin position="187"/>
        <end position="204"/>
    </location>
</feature>
<dbReference type="AlphaFoldDB" id="A0A7W7DDV6"/>
<evidence type="ECO:0000256" key="1">
    <source>
        <dbReference type="SAM" id="Phobius"/>
    </source>
</evidence>
<dbReference type="EMBL" id="JACHND010000001">
    <property type="protein sequence ID" value="MBB4705044.1"/>
    <property type="molecule type" value="Genomic_DNA"/>
</dbReference>
<gene>
    <name evidence="2" type="ORF">BJ982_006588</name>
</gene>
<keyword evidence="3" id="KW-1185">Reference proteome</keyword>
<dbReference type="Proteomes" id="UP000542210">
    <property type="component" value="Unassembled WGS sequence"/>
</dbReference>
<keyword evidence="1" id="KW-0812">Transmembrane</keyword>
<feature type="transmembrane region" description="Helical" evidence="1">
    <location>
        <begin position="12"/>
        <end position="32"/>
    </location>
</feature>
<evidence type="ECO:0000313" key="3">
    <source>
        <dbReference type="Proteomes" id="UP000542210"/>
    </source>
</evidence>
<feature type="transmembrane region" description="Helical" evidence="1">
    <location>
        <begin position="163"/>
        <end position="181"/>
    </location>
</feature>
<feature type="transmembrane region" description="Helical" evidence="1">
    <location>
        <begin position="85"/>
        <end position="105"/>
    </location>
</feature>
<feature type="transmembrane region" description="Helical" evidence="1">
    <location>
        <begin position="135"/>
        <end position="156"/>
    </location>
</feature>
<dbReference type="RefSeq" id="WP_184886476.1">
    <property type="nucleotide sequence ID" value="NZ_BOOV01000006.1"/>
</dbReference>
<evidence type="ECO:0000313" key="2">
    <source>
        <dbReference type="EMBL" id="MBB4705044.1"/>
    </source>
</evidence>
<comment type="caution">
    <text evidence="2">The sequence shown here is derived from an EMBL/GenBank/DDBJ whole genome shotgun (WGS) entry which is preliminary data.</text>
</comment>
<reference evidence="2 3" key="1">
    <citation type="submission" date="2020-08" db="EMBL/GenBank/DDBJ databases">
        <title>Sequencing the genomes of 1000 actinobacteria strains.</title>
        <authorList>
            <person name="Klenk H.-P."/>
        </authorList>
    </citation>
    <scope>NUCLEOTIDE SEQUENCE [LARGE SCALE GENOMIC DNA]</scope>
    <source>
        <strain evidence="2 3">DSM 45784</strain>
    </source>
</reference>
<name>A0A7W7DDV6_9ACTN</name>
<organism evidence="2 3">
    <name type="scientific">Sphaerisporangium siamense</name>
    <dbReference type="NCBI Taxonomy" id="795645"/>
    <lineage>
        <taxon>Bacteria</taxon>
        <taxon>Bacillati</taxon>
        <taxon>Actinomycetota</taxon>
        <taxon>Actinomycetes</taxon>
        <taxon>Streptosporangiales</taxon>
        <taxon>Streptosporangiaceae</taxon>
        <taxon>Sphaerisporangium</taxon>
    </lineage>
</organism>
<proteinExistence type="predicted"/>
<keyword evidence="1" id="KW-1133">Transmembrane helix</keyword>
<evidence type="ECO:0008006" key="4">
    <source>
        <dbReference type="Google" id="ProtNLM"/>
    </source>
</evidence>
<sequence length="237" mass="25902">MPRLSDSIGFRRFATGAGLILSGAFQLTATLVDPGTWGDSRETVSFGDNPALAQLQSALYHWSWVLLPISVIGLLHVLRKRAVVLGHIAGVLTVLGFVSISALLMGDPVEWYFGQHYPPDQADKMFEAVYDLPGVVFAFQMPWVFLGPIGLVLLLVALWRGGFAHWWTLVVGVVAWGSPYVTEYGPISLIWSAGNLAVLGYYGIKVLRMGNARWAEYYPVQSAPGRTTPDSYANTTA</sequence>
<keyword evidence="1" id="KW-0472">Membrane</keyword>
<feature type="transmembrane region" description="Helical" evidence="1">
    <location>
        <begin position="59"/>
        <end position="78"/>
    </location>
</feature>
<protein>
    <recommendedName>
        <fullName evidence="4">DUF4386 family protein</fullName>
    </recommendedName>
</protein>